<proteinExistence type="predicted"/>
<organism evidence="1">
    <name type="scientific">marine metagenome</name>
    <dbReference type="NCBI Taxonomy" id="408172"/>
    <lineage>
        <taxon>unclassified sequences</taxon>
        <taxon>metagenomes</taxon>
        <taxon>ecological metagenomes</taxon>
    </lineage>
</organism>
<evidence type="ECO:0000313" key="1">
    <source>
        <dbReference type="EMBL" id="SVD86632.1"/>
    </source>
</evidence>
<dbReference type="EMBL" id="UINC01178463">
    <property type="protein sequence ID" value="SVD86632.1"/>
    <property type="molecule type" value="Genomic_DNA"/>
</dbReference>
<dbReference type="Gene3D" id="2.60.40.3940">
    <property type="match status" value="1"/>
</dbReference>
<name>A0A382YTN8_9ZZZZ</name>
<accession>A0A382YTN8</accession>
<dbReference type="AlphaFoldDB" id="A0A382YTN8"/>
<dbReference type="PROSITE" id="PS51257">
    <property type="entry name" value="PROKAR_LIPOPROTEIN"/>
    <property type="match status" value="1"/>
</dbReference>
<protein>
    <submittedName>
        <fullName evidence="1">Uncharacterized protein</fullName>
    </submittedName>
</protein>
<sequence length="115" mass="11919">MKKVIFIFLILISCLCLAVVSCADKEESSTSSSSTDGSATGYMKIGNMLMVWGDTSSSADFPISFAATPTVTATVTGVNNGSSKRVTIESVTTSSVTLGLSSGETANYIAVGKWQ</sequence>
<reference evidence="1" key="1">
    <citation type="submission" date="2018-05" db="EMBL/GenBank/DDBJ databases">
        <authorList>
            <person name="Lanie J.A."/>
            <person name="Ng W.-L."/>
            <person name="Kazmierczak K.M."/>
            <person name="Andrzejewski T.M."/>
            <person name="Davidsen T.M."/>
            <person name="Wayne K.J."/>
            <person name="Tettelin H."/>
            <person name="Glass J.I."/>
            <person name="Rusch D."/>
            <person name="Podicherti R."/>
            <person name="Tsui H.-C.T."/>
            <person name="Winkler M.E."/>
        </authorList>
    </citation>
    <scope>NUCLEOTIDE SEQUENCE</scope>
</reference>
<gene>
    <name evidence="1" type="ORF">METZ01_LOCUS439486</name>
</gene>